<dbReference type="InterPro" id="IPR016186">
    <property type="entry name" value="C-type_lectin-like/link_sf"/>
</dbReference>
<evidence type="ECO:0000256" key="2">
    <source>
        <dbReference type="ARBA" id="ARBA00006250"/>
    </source>
</evidence>
<keyword evidence="8" id="KW-0732">Signal</keyword>
<dbReference type="GO" id="GO:0030246">
    <property type="term" value="F:carbohydrate binding"/>
    <property type="evidence" value="ECO:0007669"/>
    <property type="project" value="UniProtKB-KW"/>
</dbReference>
<keyword evidence="3" id="KW-0964">Secreted</keyword>
<keyword evidence="4" id="KW-0479">Metal-binding</keyword>
<dbReference type="InterPro" id="IPR001304">
    <property type="entry name" value="C-type_lectin-like"/>
</dbReference>
<organism evidence="10">
    <name type="scientific">Furina ornata</name>
    <dbReference type="NCBI Taxonomy" id="529697"/>
    <lineage>
        <taxon>Eukaryota</taxon>
        <taxon>Metazoa</taxon>
        <taxon>Chordata</taxon>
        <taxon>Craniata</taxon>
        <taxon>Vertebrata</taxon>
        <taxon>Euteleostomi</taxon>
        <taxon>Lepidosauria</taxon>
        <taxon>Squamata</taxon>
        <taxon>Bifurcata</taxon>
        <taxon>Unidentata</taxon>
        <taxon>Episquamata</taxon>
        <taxon>Toxicofera</taxon>
        <taxon>Serpentes</taxon>
        <taxon>Colubroidea</taxon>
        <taxon>Elapidae</taxon>
        <taxon>Hydrophiinae</taxon>
        <taxon>Furina</taxon>
    </lineage>
</organism>
<dbReference type="GO" id="GO:0046872">
    <property type="term" value="F:metal ion binding"/>
    <property type="evidence" value="ECO:0007669"/>
    <property type="project" value="UniProtKB-KW"/>
</dbReference>
<evidence type="ECO:0000256" key="1">
    <source>
        <dbReference type="ARBA" id="ARBA00004613"/>
    </source>
</evidence>
<dbReference type="Pfam" id="PF00059">
    <property type="entry name" value="Lectin_C"/>
    <property type="match status" value="1"/>
</dbReference>
<dbReference type="PROSITE" id="PS50041">
    <property type="entry name" value="C_TYPE_LECTIN_2"/>
    <property type="match status" value="1"/>
</dbReference>
<evidence type="ECO:0000259" key="9">
    <source>
        <dbReference type="PROSITE" id="PS50041"/>
    </source>
</evidence>
<evidence type="ECO:0000256" key="6">
    <source>
        <dbReference type="ARBA" id="ARBA00022837"/>
    </source>
</evidence>
<sequence length="165" mass="19355">MARFISLSLGLLVVALSLRGTGANPQCPNEWSFFNGYCYKVFKHLKSWRDAEMSCRRQEEGSHLASIQSSAESSYVARLISRNVFFINVWIGLSDPERRGIWKWSDGSRFLYKSWKRGEPNNFFGNEYCVELWRLSGYLSWNDKNCWSKLYFICKFQPQDEGSTW</sequence>
<keyword evidence="7" id="KW-1015">Disulfide bond</keyword>
<dbReference type="AlphaFoldDB" id="R4G7H3"/>
<dbReference type="InterPro" id="IPR018378">
    <property type="entry name" value="C-type_lectin_CS"/>
</dbReference>
<dbReference type="InterPro" id="IPR016187">
    <property type="entry name" value="CTDL_fold"/>
</dbReference>
<evidence type="ECO:0000256" key="3">
    <source>
        <dbReference type="ARBA" id="ARBA00022525"/>
    </source>
</evidence>
<dbReference type="EMBL" id="GAHE01000033">
    <property type="protein sequence ID" value="JAA74778.1"/>
    <property type="molecule type" value="mRNA"/>
</dbReference>
<dbReference type="PANTHER" id="PTHR22803">
    <property type="entry name" value="MANNOSE, PHOSPHOLIPASE, LECTIN RECEPTOR RELATED"/>
    <property type="match status" value="1"/>
</dbReference>
<keyword evidence="5" id="KW-0430">Lectin</keyword>
<dbReference type="SUPFAM" id="SSF56436">
    <property type="entry name" value="C-type lectin-like"/>
    <property type="match status" value="1"/>
</dbReference>
<proteinExistence type="evidence at transcript level"/>
<protein>
    <submittedName>
        <fullName evidence="10">LP-Fur-5</fullName>
    </submittedName>
</protein>
<evidence type="ECO:0000256" key="5">
    <source>
        <dbReference type="ARBA" id="ARBA00022734"/>
    </source>
</evidence>
<feature type="signal peptide" evidence="8">
    <location>
        <begin position="1"/>
        <end position="23"/>
    </location>
</feature>
<comment type="similarity">
    <text evidence="2">Belongs to the true venom lectin family.</text>
</comment>
<dbReference type="SMART" id="SM00034">
    <property type="entry name" value="CLECT"/>
    <property type="match status" value="1"/>
</dbReference>
<evidence type="ECO:0000256" key="4">
    <source>
        <dbReference type="ARBA" id="ARBA00022723"/>
    </source>
</evidence>
<comment type="subcellular location">
    <subcellularLocation>
        <location evidence="1">Secreted</location>
    </subcellularLocation>
</comment>
<name>R4G7H3_9SAUR</name>
<dbReference type="Gene3D" id="3.10.100.10">
    <property type="entry name" value="Mannose-Binding Protein A, subunit A"/>
    <property type="match status" value="1"/>
</dbReference>
<dbReference type="PROSITE" id="PS00615">
    <property type="entry name" value="C_TYPE_LECTIN_1"/>
    <property type="match status" value="1"/>
</dbReference>
<dbReference type="FunFam" id="3.10.100.10:FF:000015">
    <property type="entry name" value="C-type lectin Cal"/>
    <property type="match status" value="1"/>
</dbReference>
<evidence type="ECO:0000256" key="8">
    <source>
        <dbReference type="SAM" id="SignalP"/>
    </source>
</evidence>
<keyword evidence="6" id="KW-0106">Calcium</keyword>
<evidence type="ECO:0000313" key="10">
    <source>
        <dbReference type="EMBL" id="JAA74778.1"/>
    </source>
</evidence>
<reference evidence="10" key="1">
    <citation type="journal article" date="2013" name="Toxins">
        <title>Venom down under: dynamic evolution of Australian elapid snake toxins.</title>
        <authorList>
            <person name="Jackson T.N."/>
            <person name="Sunagar K."/>
            <person name="Undheim E.A."/>
            <person name="Koludarov I."/>
            <person name="Chan A.H."/>
            <person name="Sanders K."/>
            <person name="Ali S.A."/>
            <person name="Hendrikx I."/>
            <person name="Dunstan N."/>
            <person name="Fry B.G."/>
        </authorList>
    </citation>
    <scope>NUCLEOTIDE SEQUENCE</scope>
    <source>
        <tissue evidence="10">Maxillary venom gland</tissue>
    </source>
</reference>
<dbReference type="GO" id="GO:0005576">
    <property type="term" value="C:extracellular region"/>
    <property type="evidence" value="ECO:0007669"/>
    <property type="project" value="UniProtKB-SubCell"/>
</dbReference>
<feature type="domain" description="C-type lectin" evidence="9">
    <location>
        <begin position="34"/>
        <end position="155"/>
    </location>
</feature>
<dbReference type="PRINTS" id="PR01504">
    <property type="entry name" value="PNCREATITSAP"/>
</dbReference>
<accession>R4G7H3</accession>
<feature type="chain" id="PRO_5004365408" evidence="8">
    <location>
        <begin position="24"/>
        <end position="165"/>
    </location>
</feature>
<dbReference type="InterPro" id="IPR050111">
    <property type="entry name" value="C-type_lectin/snaclec_domain"/>
</dbReference>
<evidence type="ECO:0000256" key="7">
    <source>
        <dbReference type="ARBA" id="ARBA00023157"/>
    </source>
</evidence>